<evidence type="ECO:0000313" key="3">
    <source>
        <dbReference type="Proteomes" id="UP000253410"/>
    </source>
</evidence>
<feature type="signal peptide" evidence="1">
    <location>
        <begin position="1"/>
        <end position="24"/>
    </location>
</feature>
<dbReference type="OrthoDB" id="9808374at2"/>
<evidence type="ECO:0000313" key="2">
    <source>
        <dbReference type="EMBL" id="RBL90764.1"/>
    </source>
</evidence>
<keyword evidence="3" id="KW-1185">Reference proteome</keyword>
<sequence>MKTVKNFTASAAAMLLLYAGASVAQGIKMPAPSPGQTVKQDFALSNVELSYSRPVTKGRVIMGDVVPYNKVWRTGANSPTVITFGEDVKFGGVPVKAGKYGLLTIPGAKEWTVILSSSLDVSSPSMYKKENDVARVNVKPVALPASQESFTIGFEDVLESSMTLAISWEKVKVPVKITADINDKIVGQIEEAMAAPGDKKPYFQAAFYYLEHNLDINKAKTWIDQAAAQSPDAFWVFYQKARIYAKAKDVKGAKEAALKSIELAKAAKNDDYVALNNKLLATLK</sequence>
<accession>A0A365XYJ4</accession>
<dbReference type="Proteomes" id="UP000253410">
    <property type="component" value="Unassembled WGS sequence"/>
</dbReference>
<gene>
    <name evidence="2" type="ORF">DF182_30445</name>
</gene>
<dbReference type="Pfam" id="PF11138">
    <property type="entry name" value="DUF2911"/>
    <property type="match status" value="1"/>
</dbReference>
<comment type="caution">
    <text evidence="2">The sequence shown here is derived from an EMBL/GenBank/DDBJ whole genome shotgun (WGS) entry which is preliminary data.</text>
</comment>
<dbReference type="EMBL" id="QFFJ01000002">
    <property type="protein sequence ID" value="RBL90764.1"/>
    <property type="molecule type" value="Genomic_DNA"/>
</dbReference>
<feature type="chain" id="PRO_5016776797" description="DUF2911 domain-containing protein" evidence="1">
    <location>
        <begin position="25"/>
        <end position="284"/>
    </location>
</feature>
<dbReference type="AlphaFoldDB" id="A0A365XYJ4"/>
<keyword evidence="1" id="KW-0732">Signal</keyword>
<organism evidence="2 3">
    <name type="scientific">Chitinophaga flava</name>
    <dbReference type="NCBI Taxonomy" id="2259036"/>
    <lineage>
        <taxon>Bacteria</taxon>
        <taxon>Pseudomonadati</taxon>
        <taxon>Bacteroidota</taxon>
        <taxon>Chitinophagia</taxon>
        <taxon>Chitinophagales</taxon>
        <taxon>Chitinophagaceae</taxon>
        <taxon>Chitinophaga</taxon>
    </lineage>
</organism>
<proteinExistence type="predicted"/>
<protein>
    <recommendedName>
        <fullName evidence="4">DUF2911 domain-containing protein</fullName>
    </recommendedName>
</protein>
<dbReference type="Gene3D" id="1.25.40.1040">
    <property type="match status" value="1"/>
</dbReference>
<dbReference type="InterPro" id="IPR021314">
    <property type="entry name" value="DUF2911"/>
</dbReference>
<dbReference type="RefSeq" id="WP_113619519.1">
    <property type="nucleotide sequence ID" value="NZ_QFFJ01000002.1"/>
</dbReference>
<evidence type="ECO:0000256" key="1">
    <source>
        <dbReference type="SAM" id="SignalP"/>
    </source>
</evidence>
<name>A0A365XYJ4_9BACT</name>
<evidence type="ECO:0008006" key="4">
    <source>
        <dbReference type="Google" id="ProtNLM"/>
    </source>
</evidence>
<dbReference type="SUPFAM" id="SSF81901">
    <property type="entry name" value="HCP-like"/>
    <property type="match status" value="1"/>
</dbReference>
<reference evidence="2 3" key="1">
    <citation type="submission" date="2018-05" db="EMBL/GenBank/DDBJ databases">
        <title>Chitinophaga sp. K3CV102501T nov., isolated from isolated from a monsoon evergreen broad-leaved forest soil.</title>
        <authorList>
            <person name="Lv Y."/>
        </authorList>
    </citation>
    <scope>NUCLEOTIDE SEQUENCE [LARGE SCALE GENOMIC DNA]</scope>
    <source>
        <strain evidence="2 3">GDMCC 1.1325</strain>
    </source>
</reference>